<dbReference type="InterPro" id="IPR037401">
    <property type="entry name" value="SnoaL-like"/>
</dbReference>
<dbReference type="Proteomes" id="UP001242480">
    <property type="component" value="Unassembled WGS sequence"/>
</dbReference>
<comment type="caution">
    <text evidence="2">The sequence shown here is derived from an EMBL/GenBank/DDBJ whole genome shotgun (WGS) entry which is preliminary data.</text>
</comment>
<reference evidence="2 3" key="1">
    <citation type="submission" date="2023-07" db="EMBL/GenBank/DDBJ databases">
        <title>Genomic Encyclopedia of Type Strains, Phase IV (KMG-IV): sequencing the most valuable type-strain genomes for metagenomic binning, comparative biology and taxonomic classification.</title>
        <authorList>
            <person name="Goeker M."/>
        </authorList>
    </citation>
    <scope>NUCLEOTIDE SEQUENCE [LARGE SCALE GENOMIC DNA]</scope>
    <source>
        <strain evidence="2 3">DSM 19619</strain>
    </source>
</reference>
<protein>
    <recommendedName>
        <fullName evidence="1">SnoaL-like domain-containing protein</fullName>
    </recommendedName>
</protein>
<dbReference type="Gene3D" id="3.10.450.50">
    <property type="match status" value="1"/>
</dbReference>
<dbReference type="RefSeq" id="WP_307273406.1">
    <property type="nucleotide sequence ID" value="NZ_JAUSVX010000005.1"/>
</dbReference>
<evidence type="ECO:0000313" key="2">
    <source>
        <dbReference type="EMBL" id="MDQ0470019.1"/>
    </source>
</evidence>
<evidence type="ECO:0000259" key="1">
    <source>
        <dbReference type="Pfam" id="PF12680"/>
    </source>
</evidence>
<sequence>MSNSPEASIDYERLMQANLARVFGERDPGRRIAAIRELYAEDAVLHEPDASATGHAAINQAVDALLSSLPSDFVFTAIGPAVGHHGVGRLRWQSGPPSGPAAVTGTDVARFEGGRIQTLHVFLDPAGA</sequence>
<accession>A0ABU0J6X7</accession>
<dbReference type="SUPFAM" id="SSF54427">
    <property type="entry name" value="NTF2-like"/>
    <property type="match status" value="1"/>
</dbReference>
<dbReference type="Pfam" id="PF12680">
    <property type="entry name" value="SnoaL_2"/>
    <property type="match status" value="1"/>
</dbReference>
<feature type="domain" description="SnoaL-like" evidence="1">
    <location>
        <begin position="30"/>
        <end position="116"/>
    </location>
</feature>
<keyword evidence="3" id="KW-1185">Reference proteome</keyword>
<dbReference type="InterPro" id="IPR032710">
    <property type="entry name" value="NTF2-like_dom_sf"/>
</dbReference>
<dbReference type="EMBL" id="JAUSVX010000005">
    <property type="protein sequence ID" value="MDQ0470019.1"/>
    <property type="molecule type" value="Genomic_DNA"/>
</dbReference>
<gene>
    <name evidence="2" type="ORF">QO011_003035</name>
</gene>
<proteinExistence type="predicted"/>
<name>A0ABU0J6X7_9HYPH</name>
<organism evidence="2 3">
    <name type="scientific">Labrys wisconsinensis</name>
    <dbReference type="NCBI Taxonomy" id="425677"/>
    <lineage>
        <taxon>Bacteria</taxon>
        <taxon>Pseudomonadati</taxon>
        <taxon>Pseudomonadota</taxon>
        <taxon>Alphaproteobacteria</taxon>
        <taxon>Hyphomicrobiales</taxon>
        <taxon>Xanthobacteraceae</taxon>
        <taxon>Labrys</taxon>
    </lineage>
</organism>
<evidence type="ECO:0000313" key="3">
    <source>
        <dbReference type="Proteomes" id="UP001242480"/>
    </source>
</evidence>